<dbReference type="PRINTS" id="PR00812">
    <property type="entry name" value="BCTERIALGSPF"/>
</dbReference>
<evidence type="ECO:0000313" key="11">
    <source>
        <dbReference type="Proteomes" id="UP000177796"/>
    </source>
</evidence>
<feature type="domain" description="Type II secretion system protein GspF" evidence="9">
    <location>
        <begin position="274"/>
        <end position="395"/>
    </location>
</feature>
<dbReference type="PANTHER" id="PTHR30012:SF0">
    <property type="entry name" value="TYPE II SECRETION SYSTEM PROTEIN F-RELATED"/>
    <property type="match status" value="1"/>
</dbReference>
<evidence type="ECO:0000256" key="1">
    <source>
        <dbReference type="ARBA" id="ARBA00004429"/>
    </source>
</evidence>
<comment type="caution">
    <text evidence="10">The sequence shown here is derived from an EMBL/GenBank/DDBJ whole genome shotgun (WGS) entry which is preliminary data.</text>
</comment>
<evidence type="ECO:0000256" key="3">
    <source>
        <dbReference type="ARBA" id="ARBA00022475"/>
    </source>
</evidence>
<dbReference type="EMBL" id="MGJY01000003">
    <property type="protein sequence ID" value="OGN16802.1"/>
    <property type="molecule type" value="Genomic_DNA"/>
</dbReference>
<evidence type="ECO:0000256" key="8">
    <source>
        <dbReference type="SAM" id="Phobius"/>
    </source>
</evidence>
<dbReference type="GO" id="GO:0015628">
    <property type="term" value="P:protein secretion by the type II secretion system"/>
    <property type="evidence" value="ECO:0007669"/>
    <property type="project" value="TreeGrafter"/>
</dbReference>
<feature type="transmembrane region" description="Helical" evidence="8">
    <location>
        <begin position="369"/>
        <end position="397"/>
    </location>
</feature>
<dbReference type="Gene3D" id="1.20.81.30">
    <property type="entry name" value="Type II secretion system (T2SS), domain F"/>
    <property type="match status" value="2"/>
</dbReference>
<evidence type="ECO:0000256" key="4">
    <source>
        <dbReference type="ARBA" id="ARBA00022519"/>
    </source>
</evidence>
<feature type="transmembrane region" description="Helical" evidence="8">
    <location>
        <begin position="223"/>
        <end position="242"/>
    </location>
</feature>
<reference evidence="10 11" key="1">
    <citation type="journal article" date="2016" name="Nat. Commun.">
        <title>Thousands of microbial genomes shed light on interconnected biogeochemical processes in an aquifer system.</title>
        <authorList>
            <person name="Anantharaman K."/>
            <person name="Brown C.T."/>
            <person name="Hug L.A."/>
            <person name="Sharon I."/>
            <person name="Castelle C.J."/>
            <person name="Probst A.J."/>
            <person name="Thomas B.C."/>
            <person name="Singh A."/>
            <person name="Wilkins M.J."/>
            <person name="Karaoz U."/>
            <person name="Brodie E.L."/>
            <person name="Williams K.H."/>
            <person name="Hubbard S.S."/>
            <person name="Banfield J.F."/>
        </authorList>
    </citation>
    <scope>NUCLEOTIDE SEQUENCE [LARGE SCALE GENOMIC DNA]</scope>
</reference>
<evidence type="ECO:0000313" key="10">
    <source>
        <dbReference type="EMBL" id="OGN16802.1"/>
    </source>
</evidence>
<keyword evidence="6 8" id="KW-1133">Transmembrane helix</keyword>
<dbReference type="InterPro" id="IPR018076">
    <property type="entry name" value="T2SS_GspF_dom"/>
</dbReference>
<protein>
    <recommendedName>
        <fullName evidence="9">Type II secretion system protein GspF domain-containing protein</fullName>
    </recommendedName>
</protein>
<dbReference type="GO" id="GO:0005886">
    <property type="term" value="C:plasma membrane"/>
    <property type="evidence" value="ECO:0007669"/>
    <property type="project" value="UniProtKB-SubCell"/>
</dbReference>
<accession>A0A1F8FUT1</accession>
<name>A0A1F8FUT1_9BACT</name>
<evidence type="ECO:0000256" key="2">
    <source>
        <dbReference type="ARBA" id="ARBA00005745"/>
    </source>
</evidence>
<feature type="transmembrane region" description="Helical" evidence="8">
    <location>
        <begin position="170"/>
        <end position="192"/>
    </location>
</feature>
<proteinExistence type="inferred from homology"/>
<dbReference type="FunFam" id="1.20.81.30:FF:000001">
    <property type="entry name" value="Type II secretion system protein F"/>
    <property type="match status" value="1"/>
</dbReference>
<gene>
    <name evidence="10" type="ORF">A3C81_03095</name>
</gene>
<keyword evidence="3" id="KW-1003">Cell membrane</keyword>
<keyword evidence="7 8" id="KW-0472">Membrane</keyword>
<evidence type="ECO:0000256" key="7">
    <source>
        <dbReference type="ARBA" id="ARBA00023136"/>
    </source>
</evidence>
<dbReference type="PANTHER" id="PTHR30012">
    <property type="entry name" value="GENERAL SECRETION PATHWAY PROTEIN"/>
    <property type="match status" value="1"/>
</dbReference>
<keyword evidence="4" id="KW-0997">Cell inner membrane</keyword>
<evidence type="ECO:0000256" key="6">
    <source>
        <dbReference type="ARBA" id="ARBA00022989"/>
    </source>
</evidence>
<feature type="domain" description="Type II secretion system protein GspF" evidence="9">
    <location>
        <begin position="71"/>
        <end position="193"/>
    </location>
</feature>
<keyword evidence="5 8" id="KW-0812">Transmembrane</keyword>
<sequence length="403" mass="44249">MAQFRYKVKASDGASQEGIIEAGSLDLAVASLQRRNLLVVSIEPEEVYDSVAARIMGIFGRVSQQDVMLLSRQLATLFEAKVPIVESLKVLMSETQNPALQKHLAGVFDDIQGGLALSAAMSKHPEVFSRFYVAMIKSGEESGKLEEIFTFLADYLERTYELTQKARNALIYPAFILTAFVVVMILMLVFVIPRVATILIESGQELPIYTKIVLWVSNTLRSYGILLLVIAAAAGGVFFQYARQVGGRLYFARVQLTVPIVGGLFRKVYLSRIADNLHTLLSGGISVVRALTITSEVVDNEIYRQILLDATEDVKGGSMISDSFAKYNDIPPLFTQMMRIGEETGKLDYILKSIAGFYRRDVDSMVGNLVSLIEPVLIVSLGLGVGILVASVLLPIYNLAGAF</sequence>
<evidence type="ECO:0000256" key="5">
    <source>
        <dbReference type="ARBA" id="ARBA00022692"/>
    </source>
</evidence>
<evidence type="ECO:0000259" key="9">
    <source>
        <dbReference type="Pfam" id="PF00482"/>
    </source>
</evidence>
<dbReference type="InterPro" id="IPR042094">
    <property type="entry name" value="T2SS_GspF_sf"/>
</dbReference>
<dbReference type="Proteomes" id="UP000177796">
    <property type="component" value="Unassembled WGS sequence"/>
</dbReference>
<dbReference type="AlphaFoldDB" id="A0A1F8FUT1"/>
<dbReference type="Pfam" id="PF00482">
    <property type="entry name" value="T2SSF"/>
    <property type="match status" value="2"/>
</dbReference>
<comment type="subcellular location">
    <subcellularLocation>
        <location evidence="1">Cell inner membrane</location>
        <topology evidence="1">Multi-pass membrane protein</topology>
    </subcellularLocation>
</comment>
<comment type="similarity">
    <text evidence="2">Belongs to the GSP F family.</text>
</comment>
<organism evidence="10 11">
    <name type="scientific">Candidatus Yanofskybacteria bacterium RIFCSPHIGHO2_02_FULL_46_19</name>
    <dbReference type="NCBI Taxonomy" id="1802684"/>
    <lineage>
        <taxon>Bacteria</taxon>
        <taxon>Candidatus Yanofskyibacteriota</taxon>
    </lineage>
</organism>
<dbReference type="InterPro" id="IPR003004">
    <property type="entry name" value="GspF/PilC"/>
</dbReference>